<name>A0A1I0BGN3_9FIRM</name>
<dbReference type="GO" id="GO:0003677">
    <property type="term" value="F:DNA binding"/>
    <property type="evidence" value="ECO:0007669"/>
    <property type="project" value="UniProtKB-KW"/>
</dbReference>
<keyword evidence="6" id="KW-0238">DNA-binding</keyword>
<evidence type="ECO:0000256" key="6">
    <source>
        <dbReference type="ARBA" id="ARBA00023125"/>
    </source>
</evidence>
<sequence length="371" mass="43654">MHSYMTSHYEYFLRYVKHIPEDNNNCAYAPLGGVAHGVLEEYYEGKIQYNDMIERFRDGWMLNIDLADLKFDRNNSEKNNNIKIKYNEDLTHFFKNHKSIVDKKMIEQFILIKLRHDIVLQGYIDILITTKDGNCIIGDFKTSTIYKGKKALEECGQLALYAIGIHQLGIPLNKIKIGWNFLKYQNVTIEQKNGKKKVREIERCKLGESLVSNIMVWLKHFKYDSEQVDEYIMKVMQDNSIDCLPDDIKEKFIFEDCWVYVEVTQELLQQWKDLLINTIDEINEKTDMYKLSHDSKLFWDDKDSVKTQSYYYSTLCGYSANLLLPYKEYLKQLENEKGGIDLLSISNGDNNTSNEIDIDFDNMLEELLSDV</sequence>
<reference evidence="10" key="1">
    <citation type="submission" date="2016-10" db="EMBL/GenBank/DDBJ databases">
        <authorList>
            <person name="Varghese N."/>
            <person name="Submissions S."/>
        </authorList>
    </citation>
    <scope>NUCLEOTIDE SEQUENCE [LARGE SCALE GENOMIC DNA]</scope>
    <source>
        <strain evidence="10">DSM 1551</strain>
    </source>
</reference>
<organism evidence="9 10">
    <name type="scientific">Thomasclavelia cocleata</name>
    <dbReference type="NCBI Taxonomy" id="69824"/>
    <lineage>
        <taxon>Bacteria</taxon>
        <taxon>Bacillati</taxon>
        <taxon>Bacillota</taxon>
        <taxon>Erysipelotrichia</taxon>
        <taxon>Erysipelotrichales</taxon>
        <taxon>Coprobacillaceae</taxon>
        <taxon>Thomasclavelia</taxon>
    </lineage>
</organism>
<evidence type="ECO:0000256" key="5">
    <source>
        <dbReference type="ARBA" id="ARBA00022840"/>
    </source>
</evidence>
<dbReference type="Proteomes" id="UP000198558">
    <property type="component" value="Unassembled WGS sequence"/>
</dbReference>
<keyword evidence="4" id="KW-0347">Helicase</keyword>
<protein>
    <submittedName>
        <fullName evidence="9">PD-(D/E)XK nuclease superfamily protein</fullName>
    </submittedName>
</protein>
<keyword evidence="3" id="KW-0378">Hydrolase</keyword>
<evidence type="ECO:0000256" key="2">
    <source>
        <dbReference type="ARBA" id="ARBA00022763"/>
    </source>
</evidence>
<dbReference type="GO" id="GO:0016787">
    <property type="term" value="F:hydrolase activity"/>
    <property type="evidence" value="ECO:0007669"/>
    <property type="project" value="UniProtKB-KW"/>
</dbReference>
<evidence type="ECO:0000256" key="3">
    <source>
        <dbReference type="ARBA" id="ARBA00022801"/>
    </source>
</evidence>
<evidence type="ECO:0000313" key="10">
    <source>
        <dbReference type="Proteomes" id="UP000198558"/>
    </source>
</evidence>
<gene>
    <name evidence="9" type="ORF">SAMN04489758_101109</name>
</gene>
<evidence type="ECO:0000256" key="7">
    <source>
        <dbReference type="ARBA" id="ARBA00023204"/>
    </source>
</evidence>
<keyword evidence="2" id="KW-0227">DNA damage</keyword>
<dbReference type="Pfam" id="PF12705">
    <property type="entry name" value="PDDEXK_1"/>
    <property type="match status" value="1"/>
</dbReference>
<dbReference type="EMBL" id="FOIN01000001">
    <property type="protein sequence ID" value="SET05740.1"/>
    <property type="molecule type" value="Genomic_DNA"/>
</dbReference>
<dbReference type="Gene3D" id="3.90.320.10">
    <property type="match status" value="1"/>
</dbReference>
<keyword evidence="1" id="KW-0547">Nucleotide-binding</keyword>
<feature type="domain" description="PD-(D/E)XK endonuclease-like" evidence="8">
    <location>
        <begin position="3"/>
        <end position="201"/>
    </location>
</feature>
<dbReference type="InterPro" id="IPR038726">
    <property type="entry name" value="PDDEXK_AddAB-type"/>
</dbReference>
<evidence type="ECO:0000256" key="4">
    <source>
        <dbReference type="ARBA" id="ARBA00022806"/>
    </source>
</evidence>
<dbReference type="InterPro" id="IPR011604">
    <property type="entry name" value="PDDEXK-like_dom_sf"/>
</dbReference>
<dbReference type="GO" id="GO:0004386">
    <property type="term" value="F:helicase activity"/>
    <property type="evidence" value="ECO:0007669"/>
    <property type="project" value="UniProtKB-KW"/>
</dbReference>
<evidence type="ECO:0000259" key="8">
    <source>
        <dbReference type="Pfam" id="PF12705"/>
    </source>
</evidence>
<keyword evidence="5" id="KW-0067">ATP-binding</keyword>
<accession>A0A1I0BGN3</accession>
<dbReference type="AlphaFoldDB" id="A0A1I0BGN3"/>
<keyword evidence="10" id="KW-1185">Reference proteome</keyword>
<evidence type="ECO:0000313" key="9">
    <source>
        <dbReference type="EMBL" id="SET05740.1"/>
    </source>
</evidence>
<proteinExistence type="predicted"/>
<keyword evidence="7" id="KW-0234">DNA repair</keyword>
<dbReference type="GO" id="GO:0005524">
    <property type="term" value="F:ATP binding"/>
    <property type="evidence" value="ECO:0007669"/>
    <property type="project" value="UniProtKB-KW"/>
</dbReference>
<dbReference type="GO" id="GO:0006281">
    <property type="term" value="P:DNA repair"/>
    <property type="evidence" value="ECO:0007669"/>
    <property type="project" value="UniProtKB-KW"/>
</dbReference>
<evidence type="ECO:0000256" key="1">
    <source>
        <dbReference type="ARBA" id="ARBA00022741"/>
    </source>
</evidence>